<dbReference type="InterPro" id="IPR003591">
    <property type="entry name" value="Leu-rich_rpt_typical-subtyp"/>
</dbReference>
<dbReference type="SMART" id="SM00365">
    <property type="entry name" value="LRR_SD22"/>
    <property type="match status" value="5"/>
</dbReference>
<dbReference type="SMART" id="SM00369">
    <property type="entry name" value="LRR_TYP"/>
    <property type="match status" value="8"/>
</dbReference>
<accession>A0A4S4CXB8</accession>
<evidence type="ECO:0000259" key="14">
    <source>
        <dbReference type="Pfam" id="PF08263"/>
    </source>
</evidence>
<gene>
    <name evidence="15" type="ORF">TEA_020512</name>
</gene>
<comment type="similarity">
    <text evidence="2">Belongs to the RLP family.</text>
</comment>
<evidence type="ECO:0000256" key="13">
    <source>
        <dbReference type="SAM" id="SignalP"/>
    </source>
</evidence>
<feature type="signal peptide" evidence="13">
    <location>
        <begin position="1"/>
        <end position="29"/>
    </location>
</feature>
<feature type="domain" description="Leucine-rich repeat-containing N-terminal plant-type" evidence="14">
    <location>
        <begin position="38"/>
        <end position="75"/>
    </location>
</feature>
<dbReference type="AlphaFoldDB" id="A0A4S4CXB8"/>
<dbReference type="FunFam" id="3.80.10.10:FF:000470">
    <property type="entry name" value="LRR receptor-like serine/threonine-protein kinase RPK2"/>
    <property type="match status" value="1"/>
</dbReference>
<keyword evidence="4" id="KW-0433">Leucine-rich repeat</keyword>
<comment type="subcellular location">
    <subcellularLocation>
        <location evidence="1">Cell membrane</location>
        <topology evidence="1">Single-pass type I membrane protein</topology>
    </subcellularLocation>
</comment>
<dbReference type="Pfam" id="PF13855">
    <property type="entry name" value="LRR_8"/>
    <property type="match status" value="2"/>
</dbReference>
<keyword evidence="10" id="KW-0675">Receptor</keyword>
<proteinExistence type="inferred from homology"/>
<evidence type="ECO:0000256" key="2">
    <source>
        <dbReference type="ARBA" id="ARBA00009592"/>
    </source>
</evidence>
<name>A0A4S4CXB8_CAMSN</name>
<dbReference type="STRING" id="542762.A0A4S4CXB8"/>
<keyword evidence="11" id="KW-0325">Glycoprotein</keyword>
<dbReference type="InterPro" id="IPR001611">
    <property type="entry name" value="Leu-rich_rpt"/>
</dbReference>
<evidence type="ECO:0000256" key="5">
    <source>
        <dbReference type="ARBA" id="ARBA00022692"/>
    </source>
</evidence>
<dbReference type="Pfam" id="PF08263">
    <property type="entry name" value="LRRNT_2"/>
    <property type="match status" value="1"/>
</dbReference>
<dbReference type="FunFam" id="3.80.10.10:FF:001347">
    <property type="entry name" value="LRR receptor-like serine/threonine-protein kinase GSO2"/>
    <property type="match status" value="1"/>
</dbReference>
<reference evidence="15 16" key="1">
    <citation type="journal article" date="2018" name="Proc. Natl. Acad. Sci. U.S.A.">
        <title>Draft genome sequence of Camellia sinensis var. sinensis provides insights into the evolution of the tea genome and tea quality.</title>
        <authorList>
            <person name="Wei C."/>
            <person name="Yang H."/>
            <person name="Wang S."/>
            <person name="Zhao J."/>
            <person name="Liu C."/>
            <person name="Gao L."/>
            <person name="Xia E."/>
            <person name="Lu Y."/>
            <person name="Tai Y."/>
            <person name="She G."/>
            <person name="Sun J."/>
            <person name="Cao H."/>
            <person name="Tong W."/>
            <person name="Gao Q."/>
            <person name="Li Y."/>
            <person name="Deng W."/>
            <person name="Jiang X."/>
            <person name="Wang W."/>
            <person name="Chen Q."/>
            <person name="Zhang S."/>
            <person name="Li H."/>
            <person name="Wu J."/>
            <person name="Wang P."/>
            <person name="Li P."/>
            <person name="Shi C."/>
            <person name="Zheng F."/>
            <person name="Jian J."/>
            <person name="Huang B."/>
            <person name="Shan D."/>
            <person name="Shi M."/>
            <person name="Fang C."/>
            <person name="Yue Y."/>
            <person name="Li F."/>
            <person name="Li D."/>
            <person name="Wei S."/>
            <person name="Han B."/>
            <person name="Jiang C."/>
            <person name="Yin Y."/>
            <person name="Xia T."/>
            <person name="Zhang Z."/>
            <person name="Bennetzen J.L."/>
            <person name="Zhao S."/>
            <person name="Wan X."/>
        </authorList>
    </citation>
    <scope>NUCLEOTIDE SEQUENCE [LARGE SCALE GENOMIC DNA]</scope>
    <source>
        <strain evidence="16">cv. Shuchazao</strain>
        <tissue evidence="15">Leaf</tissue>
    </source>
</reference>
<evidence type="ECO:0000256" key="4">
    <source>
        <dbReference type="ARBA" id="ARBA00022614"/>
    </source>
</evidence>
<evidence type="ECO:0000256" key="3">
    <source>
        <dbReference type="ARBA" id="ARBA00022475"/>
    </source>
</evidence>
<keyword evidence="3" id="KW-1003">Cell membrane</keyword>
<dbReference type="GO" id="GO:0051707">
    <property type="term" value="P:response to other organism"/>
    <property type="evidence" value="ECO:0007669"/>
    <property type="project" value="UniProtKB-ARBA"/>
</dbReference>
<keyword evidence="5 12" id="KW-0812">Transmembrane</keyword>
<dbReference type="GO" id="GO:0005886">
    <property type="term" value="C:plasma membrane"/>
    <property type="evidence" value="ECO:0007669"/>
    <property type="project" value="UniProtKB-SubCell"/>
</dbReference>
<dbReference type="FunFam" id="3.80.10.10:FF:000095">
    <property type="entry name" value="LRR receptor-like serine/threonine-protein kinase GSO1"/>
    <property type="match status" value="1"/>
</dbReference>
<dbReference type="InterPro" id="IPR032675">
    <property type="entry name" value="LRR_dom_sf"/>
</dbReference>
<dbReference type="InterPro" id="IPR013210">
    <property type="entry name" value="LRR_N_plant-typ"/>
</dbReference>
<dbReference type="SUPFAM" id="SSF52047">
    <property type="entry name" value="RNI-like"/>
    <property type="match status" value="3"/>
</dbReference>
<evidence type="ECO:0000256" key="11">
    <source>
        <dbReference type="ARBA" id="ARBA00023180"/>
    </source>
</evidence>
<feature type="chain" id="PRO_5021028750" description="Leucine-rich repeat-containing N-terminal plant-type domain-containing protein" evidence="13">
    <location>
        <begin position="30"/>
        <end position="1009"/>
    </location>
</feature>
<evidence type="ECO:0000313" key="15">
    <source>
        <dbReference type="EMBL" id="THF94297.1"/>
    </source>
</evidence>
<dbReference type="GO" id="GO:0006952">
    <property type="term" value="P:defense response"/>
    <property type="evidence" value="ECO:0007669"/>
    <property type="project" value="UniProtKB-ARBA"/>
</dbReference>
<evidence type="ECO:0000256" key="6">
    <source>
        <dbReference type="ARBA" id="ARBA00022729"/>
    </source>
</evidence>
<dbReference type="FunFam" id="3.80.10.10:FF:000111">
    <property type="entry name" value="LRR receptor-like serine/threonine-protein kinase ERECTA"/>
    <property type="match status" value="1"/>
</dbReference>
<keyword evidence="7" id="KW-0677">Repeat</keyword>
<evidence type="ECO:0000313" key="16">
    <source>
        <dbReference type="Proteomes" id="UP000306102"/>
    </source>
</evidence>
<dbReference type="Proteomes" id="UP000306102">
    <property type="component" value="Unassembled WGS sequence"/>
</dbReference>
<dbReference type="FunFam" id="3.80.10.10:FF:000041">
    <property type="entry name" value="LRR receptor-like serine/threonine-protein kinase ERECTA"/>
    <property type="match status" value="1"/>
</dbReference>
<dbReference type="EMBL" id="SDRB02013725">
    <property type="protein sequence ID" value="THF94297.1"/>
    <property type="molecule type" value="Genomic_DNA"/>
</dbReference>
<dbReference type="Pfam" id="PF00560">
    <property type="entry name" value="LRR_1"/>
    <property type="match status" value="11"/>
</dbReference>
<evidence type="ECO:0000256" key="9">
    <source>
        <dbReference type="ARBA" id="ARBA00023136"/>
    </source>
</evidence>
<keyword evidence="16" id="KW-1185">Reference proteome</keyword>
<evidence type="ECO:0000256" key="8">
    <source>
        <dbReference type="ARBA" id="ARBA00022989"/>
    </source>
</evidence>
<sequence length="1009" mass="113267">MKEHMRGPVVGLLWWILAIASLDFSFCNGNSTVSCIAKERQALLRFKDDLTDPSSWLSSWSSNDDCCSWDGVVCDNFSGHVRELHLQGSCTDYSGFMCNDYIPKLGGKLNPSLLNLKDLNYLNLSYNDFGGIEIPNFIGSLRSLEYLDLSKAGFSGVIPQTLGNLTSLHYLDLQHCSSSILSLENFQWISGLLLLQHLDLSCVDLSQSSNWLQMTSMLPSLVELHLRYCQLDLSFSLLGLNFTSLAVLDLSGNYFKPLMPNWLFGLTGLDSLVLPECGFSGPIPNGLQNMTSLRDLDLSWNRFNSTIPIWLYNFKGLKSLNLGGNDLQGPITDDIGNMTSIIHIDLSYNEIEGRIPRSMGGLCSTKFIDFSYNKFGDISDVFRSLTGCISDNLETLRLRECQLSGSFSDNLGQFKNLQKLDLSVNSIVGPLPWSIGRLSSLKSLYLNDNRLNGTIPESLGNLTKLEELYISYNFLEGIMSETHFANLKNLKILDASSNLLIFKVSPNWIPPFQLDEISLRSCHLDPRFPNWLQLQKKLSYLDFSSTGISGNIPTWFWNLSSGIHYLNLSHNQIHGEIPYIPKHDDHSHPVMYLSSNQFSGPLPTISPHLVELDLSNNSFSGDMTHFLCGKSNETIELRILILRENLLSGEIPDCWMNWQSIEVINLRNNNLKGSIPSSISFLSHLISLQVRNNSLSGEFPPSLQNCTQLLTIDLGMNKFVGSIPAWIGKSLLDLKFLILRSNRFIGEISSKLCHLTSLQILDLADNKLIGTIPWCVNKFTAMTTIQNSSDWIDYSYYYGQILENEFVVTKGNEYQYSTILPLLTSLDLSSNNLSGEIPEELTSLLGLRLVNLSRNHLTGMIPKKIGYMKSLDSIDLSRNQLSGKIPSSMSNLNFLGYLDISYNNLSGKIPTSTQLQSFNVSRFVGNKLCGPPLTQKCSADNEPVNNGGNKVDKREKPEVDWFYLCMALGFVMGFWGVCVPLLLFKSSRYTYFQFVDTMWDKLCVVCGCW</sequence>
<evidence type="ECO:0000256" key="10">
    <source>
        <dbReference type="ARBA" id="ARBA00023170"/>
    </source>
</evidence>
<keyword evidence="9 12" id="KW-0472">Membrane</keyword>
<evidence type="ECO:0000256" key="7">
    <source>
        <dbReference type="ARBA" id="ARBA00022737"/>
    </source>
</evidence>
<dbReference type="GO" id="GO:0051606">
    <property type="term" value="P:detection of stimulus"/>
    <property type="evidence" value="ECO:0007669"/>
    <property type="project" value="UniProtKB-ARBA"/>
</dbReference>
<keyword evidence="6 13" id="KW-0732">Signal</keyword>
<dbReference type="InterPro" id="IPR046956">
    <property type="entry name" value="RLP23-like"/>
</dbReference>
<feature type="transmembrane region" description="Helical" evidence="12">
    <location>
        <begin position="961"/>
        <end position="984"/>
    </location>
</feature>
<dbReference type="PRINTS" id="PR00019">
    <property type="entry name" value="LEURICHRPT"/>
</dbReference>
<dbReference type="PANTHER" id="PTHR48063">
    <property type="entry name" value="LRR RECEPTOR-LIKE KINASE"/>
    <property type="match status" value="1"/>
</dbReference>
<protein>
    <recommendedName>
        <fullName evidence="14">Leucine-rich repeat-containing N-terminal plant-type domain-containing protein</fullName>
    </recommendedName>
</protein>
<comment type="caution">
    <text evidence="15">The sequence shown here is derived from an EMBL/GenBank/DDBJ whole genome shotgun (WGS) entry which is preliminary data.</text>
</comment>
<dbReference type="PROSITE" id="PS51257">
    <property type="entry name" value="PROKAR_LIPOPROTEIN"/>
    <property type="match status" value="1"/>
</dbReference>
<dbReference type="PANTHER" id="PTHR48063:SF98">
    <property type="entry name" value="LRR RECEPTOR-LIKE SERINE_THREONINE-PROTEIN KINASE FLS2"/>
    <property type="match status" value="1"/>
</dbReference>
<evidence type="ECO:0000256" key="12">
    <source>
        <dbReference type="SAM" id="Phobius"/>
    </source>
</evidence>
<evidence type="ECO:0000256" key="1">
    <source>
        <dbReference type="ARBA" id="ARBA00004251"/>
    </source>
</evidence>
<keyword evidence="8 12" id="KW-1133">Transmembrane helix</keyword>
<organism evidence="15 16">
    <name type="scientific">Camellia sinensis var. sinensis</name>
    <name type="common">China tea</name>
    <dbReference type="NCBI Taxonomy" id="542762"/>
    <lineage>
        <taxon>Eukaryota</taxon>
        <taxon>Viridiplantae</taxon>
        <taxon>Streptophyta</taxon>
        <taxon>Embryophyta</taxon>
        <taxon>Tracheophyta</taxon>
        <taxon>Spermatophyta</taxon>
        <taxon>Magnoliopsida</taxon>
        <taxon>eudicotyledons</taxon>
        <taxon>Gunneridae</taxon>
        <taxon>Pentapetalae</taxon>
        <taxon>asterids</taxon>
        <taxon>Ericales</taxon>
        <taxon>Theaceae</taxon>
        <taxon>Camellia</taxon>
    </lineage>
</organism>
<dbReference type="Gene3D" id="3.80.10.10">
    <property type="entry name" value="Ribonuclease Inhibitor"/>
    <property type="match status" value="5"/>
</dbReference>